<reference evidence="1" key="2">
    <citation type="journal article" date="2020" name="Gigascience">
        <title>An improved pig reference genome sequence to enable pig genetics and genomics research.</title>
        <authorList>
            <person name="Warr A."/>
            <person name="Affara N."/>
            <person name="Aken B."/>
            <person name="Beiki H."/>
            <person name="Bickhart D.M."/>
            <person name="Billis K."/>
            <person name="Chow W."/>
            <person name="Eory L."/>
            <person name="Finlayson H.A."/>
            <person name="Flicek P."/>
            <person name="Giron C.G."/>
            <person name="Griffin D.K."/>
            <person name="Hall R."/>
            <person name="Hannum G."/>
            <person name="Hourlier T."/>
            <person name="Howe K."/>
            <person name="Hume D.A."/>
            <person name="Izuogu O."/>
            <person name="Kim K."/>
            <person name="Koren S."/>
            <person name="Liu H."/>
            <person name="Manchanda N."/>
            <person name="Martin F.J."/>
            <person name="Nonneman D.J."/>
            <person name="O'Connor R.E."/>
            <person name="Phillippy A.M."/>
            <person name="Rohrer G.A."/>
            <person name="Rosen B.D."/>
            <person name="Rund L.A."/>
            <person name="Sargent C.A."/>
            <person name="Schook L.B."/>
            <person name="Schroeder S.G."/>
            <person name="Schwartz A.S."/>
            <person name="Skinner B.M."/>
            <person name="Talbot R."/>
            <person name="Tseng E."/>
            <person name="Tuggle C.K."/>
            <person name="Watson M."/>
            <person name="Smith T.P.L."/>
            <person name="Archibald A.L."/>
        </authorList>
    </citation>
    <scope>NUCLEOTIDE SEQUENCE [LARGE SCALE GENOMIC DNA]</scope>
    <source>
        <strain evidence="1">Duroc</strain>
    </source>
</reference>
<organism evidence="1 2">
    <name type="scientific">Sus scrofa</name>
    <name type="common">Pig</name>
    <dbReference type="NCBI Taxonomy" id="9823"/>
    <lineage>
        <taxon>Eukaryota</taxon>
        <taxon>Metazoa</taxon>
        <taxon>Chordata</taxon>
        <taxon>Craniata</taxon>
        <taxon>Vertebrata</taxon>
        <taxon>Euteleostomi</taxon>
        <taxon>Mammalia</taxon>
        <taxon>Eutheria</taxon>
        <taxon>Laurasiatheria</taxon>
        <taxon>Artiodactyla</taxon>
        <taxon>Suina</taxon>
        <taxon>Suidae</taxon>
        <taxon>Sus</taxon>
    </lineage>
</organism>
<evidence type="ECO:0000313" key="2">
    <source>
        <dbReference type="Proteomes" id="UP000008227"/>
    </source>
</evidence>
<dbReference type="InParanoid" id="F1S0B8"/>
<dbReference type="VGNC" id="VGNC:93571">
    <property type="gene designation" value="STPG2"/>
</dbReference>
<dbReference type="PANTHER" id="PTHR21580:SF60">
    <property type="entry name" value="SPERM-TAIL PG-RICH REPEAT-CONTAINING PROTEIN 2"/>
    <property type="match status" value="1"/>
</dbReference>
<dbReference type="STRING" id="9823.ENSSSCP00000009798"/>
<reference evidence="1" key="4">
    <citation type="submission" date="2025-09" db="UniProtKB">
        <authorList>
            <consortium name="Ensembl"/>
        </authorList>
    </citation>
    <scope>IDENTIFICATION</scope>
</reference>
<keyword evidence="2" id="KW-1185">Reference proteome</keyword>
<dbReference type="GeneTree" id="ENSGT00390000001063"/>
<evidence type="ECO:0000313" key="3">
    <source>
        <dbReference type="VGNC" id="VGNC:93571"/>
    </source>
</evidence>
<sequence length="437" mass="48689">MYDRAPRLLRLAEGGSTEDHVGPGSYQVPFLKQQAAGGYAPFLSLAARESTLTVASNTEKAIPGPGHYNVSEVQKISRALTVSRSVYVPSIPSCGQSYGYHINEDDSIIKHFPPASDGTLGPAYYKPQFDFSNVTLKYKGIHFGNSLGRLELPIKLGPGPGQYDIIQKKTTHYENINIKKDQQPNYYSNLPRFYEVIILQEEKKRFVPVKSITPAPGTYTESRTAFKPLKKTIGLKNTPFGQSAARFTQDSKTEKTPGPGFYNILNNTLIDNLRNTCLKKQKKSAFVPFVLTKINDILLYPSFQHVFWNSQVGGISHELPNLTNRYAAFLSRTERTTKLSDTGVPAPGAYDVQKSYVMSQVQHKYMPPRSFVAKIKHTSFLSTTPRCLDNMIDGPGPATYNPVLQKPCSIPIFITASQRFKDSKEITPGPVTYEVCQ</sequence>
<accession>F1S0B8</accession>
<dbReference type="InterPro" id="IPR010736">
    <property type="entry name" value="SHIPPO-rpt"/>
</dbReference>
<name>F1S0B8_PIG</name>
<dbReference type="InterPro" id="IPR051291">
    <property type="entry name" value="CIMAP"/>
</dbReference>
<proteinExistence type="predicted"/>
<dbReference type="HOGENOM" id="CLU_1345974_0_0_1"/>
<evidence type="ECO:0000313" key="1">
    <source>
        <dbReference type="Ensembl" id="ENSSSCP00000009798.4"/>
    </source>
</evidence>
<gene>
    <name evidence="1 3" type="primary">STPG2</name>
</gene>
<reference evidence="2" key="1">
    <citation type="submission" date="2009-11" db="EMBL/GenBank/DDBJ databases">
        <authorList>
            <consortium name="Porcine genome sequencing project"/>
        </authorList>
    </citation>
    <scope>NUCLEOTIDE SEQUENCE [LARGE SCALE GENOMIC DNA]</scope>
    <source>
        <strain evidence="2">Duroc</strain>
    </source>
</reference>
<dbReference type="Proteomes" id="UP000008227">
    <property type="component" value="Chromosome 8"/>
</dbReference>
<reference evidence="1" key="3">
    <citation type="submission" date="2025-08" db="UniProtKB">
        <authorList>
            <consortium name="Ensembl"/>
        </authorList>
    </citation>
    <scope>IDENTIFICATION</scope>
</reference>
<dbReference type="eggNOG" id="KOG1198">
    <property type="taxonomic scope" value="Eukaryota"/>
</dbReference>
<dbReference type="AlphaFoldDB" id="F1S0B8"/>
<protein>
    <submittedName>
        <fullName evidence="1">Sperm tail PG-rich repeat containing 2</fullName>
    </submittedName>
</protein>
<dbReference type="PANTHER" id="PTHR21580">
    <property type="entry name" value="SHIPPO-1-RELATED"/>
    <property type="match status" value="1"/>
</dbReference>
<dbReference type="Pfam" id="PF07004">
    <property type="entry name" value="SHIPPO-rpt"/>
    <property type="match status" value="3"/>
</dbReference>
<dbReference type="Ensembl" id="ENSSSCT00000010061.5">
    <property type="protein sequence ID" value="ENSSSCP00000009798.4"/>
    <property type="gene ID" value="ENSSSCG00000009188.5"/>
</dbReference>
<dbReference type="PaxDb" id="9823-ENSSSCP00000009798"/>
<dbReference type="Bgee" id="ENSSSCG00000009188">
    <property type="expression patterns" value="Expressed in oocyte and 17 other cell types or tissues"/>
</dbReference>